<dbReference type="Pfam" id="PF01507">
    <property type="entry name" value="PAPS_reduct"/>
    <property type="match status" value="1"/>
</dbReference>
<dbReference type="Gene3D" id="3.40.50.620">
    <property type="entry name" value="HUPs"/>
    <property type="match status" value="1"/>
</dbReference>
<dbReference type="InterPro" id="IPR014729">
    <property type="entry name" value="Rossmann-like_a/b/a_fold"/>
</dbReference>
<dbReference type="SUPFAM" id="SSF52402">
    <property type="entry name" value="Adenine nucleotide alpha hydrolases-like"/>
    <property type="match status" value="1"/>
</dbReference>
<dbReference type="EMBL" id="FUWM01000014">
    <property type="protein sequence ID" value="SJZ77510.1"/>
    <property type="molecule type" value="Genomic_DNA"/>
</dbReference>
<organism evidence="2 3">
    <name type="scientific">Selenihalanaerobacter shriftii</name>
    <dbReference type="NCBI Taxonomy" id="142842"/>
    <lineage>
        <taxon>Bacteria</taxon>
        <taxon>Bacillati</taxon>
        <taxon>Bacillota</taxon>
        <taxon>Clostridia</taxon>
        <taxon>Halanaerobiales</taxon>
        <taxon>Halobacteroidaceae</taxon>
        <taxon>Selenihalanaerobacter</taxon>
    </lineage>
</organism>
<accession>A0A1T4NE16</accession>
<keyword evidence="3" id="KW-1185">Reference proteome</keyword>
<dbReference type="InterPro" id="IPR050128">
    <property type="entry name" value="Sulfate_adenylyltrnsfr_sub2"/>
</dbReference>
<dbReference type="OrthoDB" id="9774475at2"/>
<dbReference type="RefSeq" id="WP_078810241.1">
    <property type="nucleotide sequence ID" value="NZ_FUWM01000014.1"/>
</dbReference>
<feature type="domain" description="Phosphoadenosine phosphosulphate reductase" evidence="1">
    <location>
        <begin position="23"/>
        <end position="240"/>
    </location>
</feature>
<dbReference type="GO" id="GO:0016740">
    <property type="term" value="F:transferase activity"/>
    <property type="evidence" value="ECO:0007669"/>
    <property type="project" value="UniProtKB-KW"/>
</dbReference>
<dbReference type="Proteomes" id="UP000190625">
    <property type="component" value="Unassembled WGS sequence"/>
</dbReference>
<name>A0A1T4NE16_9FIRM</name>
<protein>
    <submittedName>
        <fullName evidence="2">3'-phosphoadenosine 5'-phosphosulfate sulfotransferase (PAPS reductase)/FAD synthetase</fullName>
    </submittedName>
</protein>
<dbReference type="STRING" id="142842.SAMN02745118_01782"/>
<evidence type="ECO:0000313" key="3">
    <source>
        <dbReference type="Proteomes" id="UP000190625"/>
    </source>
</evidence>
<sequence length="308" mass="36755">MKILKLERKALNLIRNLFLEYNKIVVICSWGKDSLTVLHLVKRVADKLDKKFDVLWNNTLLHYPDIYKVKDELEDKWDLNIIETRPANIDNGEVEIKNPNYWNIVDHYGFPGLDGSDRSKRANSVCCYYLKKKPTKSVIKKNNWDLMFDGLTAFESDRRYMNIREYSLKHKHKGYGLVKCHPIGWWRVKDVWDYIEKYDIRYPQVYDNEVQNYTKYGYTESICGHLVDRSIRSGCWACTLPISHTPGKLRQLRIYYPKMHEYLMKKAGLAKEIAKRKLSSKGDSINERFTDDIRDYWLERRPCFFDQV</sequence>
<dbReference type="InterPro" id="IPR002500">
    <property type="entry name" value="PAPS_reduct_dom"/>
</dbReference>
<proteinExistence type="predicted"/>
<evidence type="ECO:0000313" key="2">
    <source>
        <dbReference type="EMBL" id="SJZ77510.1"/>
    </source>
</evidence>
<dbReference type="PANTHER" id="PTHR43196:SF1">
    <property type="entry name" value="SULFATE ADENYLYLTRANSFERASE SUBUNIT 2"/>
    <property type="match status" value="1"/>
</dbReference>
<dbReference type="AlphaFoldDB" id="A0A1T4NE16"/>
<evidence type="ECO:0000259" key="1">
    <source>
        <dbReference type="Pfam" id="PF01507"/>
    </source>
</evidence>
<dbReference type="PANTHER" id="PTHR43196">
    <property type="entry name" value="SULFATE ADENYLYLTRANSFERASE SUBUNIT 2"/>
    <property type="match status" value="1"/>
</dbReference>
<keyword evidence="2" id="KW-0808">Transferase</keyword>
<gene>
    <name evidence="2" type="ORF">SAMN02745118_01782</name>
</gene>
<reference evidence="3" key="1">
    <citation type="submission" date="2017-02" db="EMBL/GenBank/DDBJ databases">
        <authorList>
            <person name="Varghese N."/>
            <person name="Submissions S."/>
        </authorList>
    </citation>
    <scope>NUCLEOTIDE SEQUENCE [LARGE SCALE GENOMIC DNA]</scope>
    <source>
        <strain evidence="3">ATCC BAA-73</strain>
    </source>
</reference>